<gene>
    <name evidence="1" type="ORF">MS3_08740</name>
</gene>
<reference evidence="1" key="1">
    <citation type="journal article" date="2012" name="Nat. Genet.">
        <title>Whole-genome sequence of Schistosoma haematobium.</title>
        <authorList>
            <person name="Young N.D."/>
            <person name="Jex A.R."/>
            <person name="Li B."/>
            <person name="Liu S."/>
            <person name="Yang L."/>
            <person name="Xiong Z."/>
            <person name="Li Y."/>
            <person name="Cantacessi C."/>
            <person name="Hall R.S."/>
            <person name="Xu X."/>
            <person name="Chen F."/>
            <person name="Wu X."/>
            <person name="Zerlotini A."/>
            <person name="Oliveira G."/>
            <person name="Hofmann A."/>
            <person name="Zhang G."/>
            <person name="Fang X."/>
            <person name="Kang Y."/>
            <person name="Campbell B.E."/>
            <person name="Loukas A."/>
            <person name="Ranganathan S."/>
            <person name="Rollinson D."/>
            <person name="Rinaldi G."/>
            <person name="Brindley P.J."/>
            <person name="Yang H."/>
            <person name="Wang J."/>
            <person name="Wang J."/>
            <person name="Gasser R.B."/>
        </authorList>
    </citation>
    <scope>NUCLEOTIDE SEQUENCE [LARGE SCALE GENOMIC DNA]</scope>
</reference>
<evidence type="ECO:0000313" key="1">
    <source>
        <dbReference type="EMBL" id="KGB40280.1"/>
    </source>
</evidence>
<proteinExistence type="predicted"/>
<accession>A0A094ZZ92</accession>
<sequence>MPPRADMKRVTSSCTIIKTSDIPEGYKVAVSRGLQLYMDLFSTISRTSQCLARCISVYSKVGTISNNNTTIGTGNCLWSENAAYWHNRDIYLKFERRCSGTKWKAYYKMSL</sequence>
<name>A0A094ZZ92_SCHHA</name>
<dbReference type="AlphaFoldDB" id="A0A094ZZ92"/>
<protein>
    <submittedName>
        <fullName evidence="1">Uncharacterized protein</fullName>
    </submittedName>
</protein>
<feature type="non-terminal residue" evidence="1">
    <location>
        <position position="111"/>
    </location>
</feature>
<organism evidence="1">
    <name type="scientific">Schistosoma haematobium</name>
    <name type="common">Blood fluke</name>
    <dbReference type="NCBI Taxonomy" id="6185"/>
    <lineage>
        <taxon>Eukaryota</taxon>
        <taxon>Metazoa</taxon>
        <taxon>Spiralia</taxon>
        <taxon>Lophotrochozoa</taxon>
        <taxon>Platyhelminthes</taxon>
        <taxon>Trematoda</taxon>
        <taxon>Digenea</taxon>
        <taxon>Strigeidida</taxon>
        <taxon>Schistosomatoidea</taxon>
        <taxon>Schistosomatidae</taxon>
        <taxon>Schistosoma</taxon>
    </lineage>
</organism>
<dbReference type="EMBL" id="KL251418">
    <property type="protein sequence ID" value="KGB40280.1"/>
    <property type="molecule type" value="Genomic_DNA"/>
</dbReference>